<dbReference type="EMBL" id="JADMKS010000002">
    <property type="protein sequence ID" value="MBF6635964.1"/>
    <property type="molecule type" value="Genomic_DNA"/>
</dbReference>
<reference evidence="1" key="4">
    <citation type="submission" date="2022-09" db="EMBL/GenBank/DDBJ databases">
        <title>Rouxiella aceris sp. nov., isolated from tree sap and emended description of the genus Rhouxiella.</title>
        <authorList>
            <person name="Kim I.S."/>
        </authorList>
    </citation>
    <scope>NUCLEOTIDE SEQUENCE</scope>
    <source>
        <strain evidence="1">SAP-2</strain>
    </source>
</reference>
<dbReference type="InterPro" id="IPR058739">
    <property type="entry name" value="NicX"/>
</dbReference>
<organism evidence="1 4">
    <name type="scientific">Rouxiella silvae</name>
    <dbReference type="NCBI Taxonomy" id="1646373"/>
    <lineage>
        <taxon>Bacteria</taxon>
        <taxon>Pseudomonadati</taxon>
        <taxon>Pseudomonadota</taxon>
        <taxon>Gammaproteobacteria</taxon>
        <taxon>Enterobacterales</taxon>
        <taxon>Yersiniaceae</taxon>
        <taxon>Rouxiella</taxon>
    </lineage>
</organism>
<dbReference type="Proteomes" id="UP000192722">
    <property type="component" value="Unassembled WGS sequence"/>
</dbReference>
<evidence type="ECO:0000313" key="1">
    <source>
        <dbReference type="EMBL" id="MBF6635964.1"/>
    </source>
</evidence>
<sequence>MLEKEKARLTTMFETVLDLSKIDHSKSVVILTNSDCPADILKAAVNAVSSRGASLHIVKLNEQNIPSEIVWSSELNLKTIDANNEDLAQKILGEVDLVFEALNSSYMQVNNLFTYH</sequence>
<dbReference type="Pfam" id="PF26233">
    <property type="entry name" value="NicX"/>
    <property type="match status" value="1"/>
</dbReference>
<accession>A0AA40WZZ2</accession>
<evidence type="ECO:0000313" key="2">
    <source>
        <dbReference type="EMBL" id="ORJ18758.1"/>
    </source>
</evidence>
<proteinExistence type="predicted"/>
<reference evidence="2 3" key="2">
    <citation type="journal article" date="2017" name="Int. J. Syst. Evol. Microbiol.">
        <title>Rouxiella badensis sp. nov. and Rouxiella silvae sp. nov. isolated from peat bog soil in Germany and emendation of the genus description.</title>
        <authorList>
            <person name="Le Fleche-Mateos A."/>
            <person name="Kugler J.H."/>
            <person name="Hansen S.H."/>
            <person name="Syldatk C."/>
            <person name="Hausmann R."/>
            <person name="Lomprez F."/>
            <person name="Vandenbogaert M."/>
            <person name="Manuguerra J.C."/>
            <person name="Grimont P.A."/>
        </authorList>
    </citation>
    <scope>NUCLEOTIDE SEQUENCE [LARGE SCALE GENOMIC DNA]</scope>
    <source>
        <strain evidence="2 3">213</strain>
    </source>
</reference>
<reference evidence="2" key="1">
    <citation type="submission" date="2016-12" db="EMBL/GenBank/DDBJ databases">
        <authorList>
            <person name="Le Fleche-Mateos A."/>
        </authorList>
    </citation>
    <scope>NUCLEOTIDE SEQUENCE</scope>
    <source>
        <strain evidence="2">213</strain>
    </source>
</reference>
<evidence type="ECO:0000313" key="4">
    <source>
        <dbReference type="Proteomes" id="UP000705283"/>
    </source>
</evidence>
<evidence type="ECO:0000313" key="3">
    <source>
        <dbReference type="Proteomes" id="UP000192722"/>
    </source>
</evidence>
<dbReference type="RefSeq" id="WP_055772731.1">
    <property type="nucleotide sequence ID" value="NZ_CBCSCF010000014.1"/>
</dbReference>
<comment type="caution">
    <text evidence="1">The sequence shown here is derived from an EMBL/GenBank/DDBJ whole genome shotgun (WGS) entry which is preliminary data.</text>
</comment>
<dbReference type="AlphaFoldDB" id="A0AA40WZZ2"/>
<protein>
    <submittedName>
        <fullName evidence="1">Uncharacterized protein</fullName>
    </submittedName>
</protein>
<gene>
    <name evidence="2" type="ORF">BS639_23565</name>
    <name evidence="1" type="ORF">ITX54_04705</name>
</gene>
<dbReference type="Proteomes" id="UP000705283">
    <property type="component" value="Unassembled WGS sequence"/>
</dbReference>
<dbReference type="EMBL" id="MRWD01000091">
    <property type="protein sequence ID" value="ORJ18758.1"/>
    <property type="molecule type" value="Genomic_DNA"/>
</dbReference>
<reference evidence="1" key="3">
    <citation type="submission" date="2020-11" db="EMBL/GenBank/DDBJ databases">
        <authorList>
            <person name="Lee S.D."/>
        </authorList>
    </citation>
    <scope>NUCLEOTIDE SEQUENCE</scope>
    <source>
        <strain evidence="1">SAP-2</strain>
    </source>
</reference>
<keyword evidence="3" id="KW-1185">Reference proteome</keyword>
<name>A0AA40WZZ2_9GAMM</name>